<evidence type="ECO:0000256" key="2">
    <source>
        <dbReference type="ARBA" id="ARBA00023242"/>
    </source>
</evidence>
<dbReference type="Pfam" id="PF12157">
    <property type="entry name" value="DUF3591"/>
    <property type="match status" value="1"/>
</dbReference>
<feature type="compositionally biased region" description="Gly residues" evidence="3">
    <location>
        <begin position="1081"/>
        <end position="1093"/>
    </location>
</feature>
<dbReference type="AlphaFoldDB" id="A0A9P4S9L8"/>
<organism evidence="5 6">
    <name type="scientific">Patellaria atrata CBS 101060</name>
    <dbReference type="NCBI Taxonomy" id="1346257"/>
    <lineage>
        <taxon>Eukaryota</taxon>
        <taxon>Fungi</taxon>
        <taxon>Dikarya</taxon>
        <taxon>Ascomycota</taxon>
        <taxon>Pezizomycotina</taxon>
        <taxon>Dothideomycetes</taxon>
        <taxon>Dothideomycetes incertae sedis</taxon>
        <taxon>Patellariales</taxon>
        <taxon>Patellariaceae</taxon>
        <taxon>Patellaria</taxon>
    </lineage>
</organism>
<feature type="region of interest" description="Disordered" evidence="3">
    <location>
        <begin position="926"/>
        <end position="980"/>
    </location>
</feature>
<feature type="region of interest" description="Disordered" evidence="3">
    <location>
        <begin position="1"/>
        <end position="155"/>
    </location>
</feature>
<evidence type="ECO:0000313" key="6">
    <source>
        <dbReference type="Proteomes" id="UP000799429"/>
    </source>
</evidence>
<keyword evidence="6" id="KW-1185">Reference proteome</keyword>
<feature type="compositionally biased region" description="Acidic residues" evidence="3">
    <location>
        <begin position="94"/>
        <end position="115"/>
    </location>
</feature>
<feature type="region of interest" description="Disordered" evidence="3">
    <location>
        <begin position="1067"/>
        <end position="1102"/>
    </location>
</feature>
<feature type="compositionally biased region" description="Low complexity" evidence="3">
    <location>
        <begin position="969"/>
        <end position="980"/>
    </location>
</feature>
<evidence type="ECO:0000256" key="3">
    <source>
        <dbReference type="SAM" id="MobiDB-lite"/>
    </source>
</evidence>
<dbReference type="GO" id="GO:0005669">
    <property type="term" value="C:transcription factor TFIID complex"/>
    <property type="evidence" value="ECO:0007669"/>
    <property type="project" value="InterPro"/>
</dbReference>
<accession>A0A9P4S9L8</accession>
<dbReference type="PANTHER" id="PTHR13900:SF0">
    <property type="entry name" value="TRANSCRIPTION INITIATION FACTOR TFIID SUBUNIT 1"/>
    <property type="match status" value="1"/>
</dbReference>
<feature type="compositionally biased region" description="Acidic residues" evidence="3">
    <location>
        <begin position="61"/>
        <end position="80"/>
    </location>
</feature>
<dbReference type="GO" id="GO:0016251">
    <property type="term" value="F:RNA polymerase II general transcription initiation factor activity"/>
    <property type="evidence" value="ECO:0007669"/>
    <property type="project" value="InterPro"/>
</dbReference>
<protein>
    <recommendedName>
        <fullName evidence="4">Transcription initiation factor TFIID subunit 1 histone acetyltransferase domain-containing protein</fullName>
    </recommendedName>
</protein>
<evidence type="ECO:0000313" key="5">
    <source>
        <dbReference type="EMBL" id="KAF2838577.1"/>
    </source>
</evidence>
<feature type="compositionally biased region" description="Basic and acidic residues" evidence="3">
    <location>
        <begin position="45"/>
        <end position="55"/>
    </location>
</feature>
<dbReference type="Proteomes" id="UP000799429">
    <property type="component" value="Unassembled WGS sequence"/>
</dbReference>
<keyword evidence="2" id="KW-0539">Nucleus</keyword>
<feature type="domain" description="Transcription initiation factor TFIID subunit 1 histone acetyltransferase" evidence="4">
    <location>
        <begin position="468"/>
        <end position="923"/>
    </location>
</feature>
<dbReference type="InterPro" id="IPR022591">
    <property type="entry name" value="TAF1_HAT_dom"/>
</dbReference>
<dbReference type="GO" id="GO:0051123">
    <property type="term" value="P:RNA polymerase II preinitiation complex assembly"/>
    <property type="evidence" value="ECO:0007669"/>
    <property type="project" value="TreeGrafter"/>
</dbReference>
<comment type="subcellular location">
    <subcellularLocation>
        <location evidence="1">Nucleus</location>
    </subcellularLocation>
</comment>
<proteinExistence type="predicted"/>
<dbReference type="EMBL" id="MU006096">
    <property type="protein sequence ID" value="KAF2838577.1"/>
    <property type="molecule type" value="Genomic_DNA"/>
</dbReference>
<dbReference type="GO" id="GO:0004402">
    <property type="term" value="F:histone acetyltransferase activity"/>
    <property type="evidence" value="ECO:0007669"/>
    <property type="project" value="InterPro"/>
</dbReference>
<evidence type="ECO:0000259" key="4">
    <source>
        <dbReference type="Pfam" id="PF12157"/>
    </source>
</evidence>
<dbReference type="OrthoDB" id="5752at2759"/>
<gene>
    <name evidence="5" type="ORF">M501DRAFT_1031664</name>
</gene>
<feature type="compositionally biased region" description="Acidic residues" evidence="3">
    <location>
        <begin position="930"/>
        <end position="940"/>
    </location>
</feature>
<evidence type="ECO:0000256" key="1">
    <source>
        <dbReference type="ARBA" id="ARBA00004123"/>
    </source>
</evidence>
<sequence>MPHAVENMDSPRPQDEPEQDDDTLIQNLLNADITGEDGGTAVFGRDLEIGEKDAGAIDYMDISDDDLPEEEDVDMSDDDGANGNKASGGTFSDLQDDAVEDDRLDDLFGDDEDDAPPPAFEEQEAPNVLQPSSGNLQLPPITRLSLPGEKPSPVEKITLPSVRTASPTPEVTNSVPVRDVEKGWTSKDLEDWDEQTRLFQTARSNMERRDRGEVVELPQAPETDAEVFAALWPQFEKDKRVNLHRLLPGKRAFYIPRTPFKPPRPIQPTKIDLELQQEQDKLFTKLSAPVALNKRKRQHGQSGIVVISEDESGSKSSEEEMEIDIDNDEEKVHGFTFRDLQIICADWDIDAIETKGNEDIIQLNDIHTDRLGNEYWNTDVPPLKKRKAFDGIGTPFPISIYPDEWPSFDDPEETTAQLARKVRLDLNDPYLLLDEQQPNTVQSQSKKAVGDFKKDATKGISKSLLKRFNISNDDAYDALKENHQHKVRSTLGSLSVEHSLPAIKLQYPFYKVQLNPREARSFHRPAFNFGQNERITFNKLGQMKKKERKGKSTQDLFAKAKDLTLADNSSAVLFEYSEEYPTMLSNFGMGNRLIHYYRRKDPNDNYRPKPDFGEGQVLLPQDKSPFSIFGKVESGETVPTLQNGMYRAPVFSHNVKSTDFLVGKSVTGVHGTSWYLRNIDQMYVVGQEFPSTEVPGIHSRKTTEAQKKRLKMLSYRMYRKNQRDNKRGALLSNEMIKSHILGSDISSNRGKMREFMNYDKETSSWVPRRGDVIPDEDTMRTWIKPEDICLLDSMQVGERQLADAGYNRAADEMGDEDEEEKEGESLDQQLAPWNTTKNFLNACQSKAMLQLHGEGDPSGRGEAFSFIKTSMKGGFKAIGESVEDKLDAKRLKELGGHSYNVAKQQKAYEEAIDKIWDAQKQSLVSTVEHEDVEPDVDEQEAAPQPPLGQTPRSELGNPFAHHRRDDDASQMSRYSTSSQSKGKVLKITRTIINKYGKEEVVEEVVQDQNVIREYIKRRRAIEIQNIDIDKMQPTGNAAVDEKLKKHLEGELQRLSRNKDRRMVREKAKATMGLAASPGDAGSPGAGPSKGAGGTQRKCAACGRAGHIKTNKKYAGTTSLFQ</sequence>
<dbReference type="GO" id="GO:0017025">
    <property type="term" value="F:TBP-class protein binding"/>
    <property type="evidence" value="ECO:0007669"/>
    <property type="project" value="InterPro"/>
</dbReference>
<comment type="caution">
    <text evidence="5">The sequence shown here is derived from an EMBL/GenBank/DDBJ whole genome shotgun (WGS) entry which is preliminary data.</text>
</comment>
<name>A0A9P4S9L8_9PEZI</name>
<dbReference type="InterPro" id="IPR040240">
    <property type="entry name" value="TAF1"/>
</dbReference>
<dbReference type="PANTHER" id="PTHR13900">
    <property type="entry name" value="TRANSCRIPTION INITIATION FACTOR TFIID"/>
    <property type="match status" value="1"/>
</dbReference>
<feature type="compositionally biased region" description="Acidic residues" evidence="3">
    <location>
        <begin position="812"/>
        <end position="822"/>
    </location>
</feature>
<reference evidence="5" key="1">
    <citation type="journal article" date="2020" name="Stud. Mycol.">
        <title>101 Dothideomycetes genomes: a test case for predicting lifestyles and emergence of pathogens.</title>
        <authorList>
            <person name="Haridas S."/>
            <person name="Albert R."/>
            <person name="Binder M."/>
            <person name="Bloem J."/>
            <person name="Labutti K."/>
            <person name="Salamov A."/>
            <person name="Andreopoulos B."/>
            <person name="Baker S."/>
            <person name="Barry K."/>
            <person name="Bills G."/>
            <person name="Bluhm B."/>
            <person name="Cannon C."/>
            <person name="Castanera R."/>
            <person name="Culley D."/>
            <person name="Daum C."/>
            <person name="Ezra D."/>
            <person name="Gonzalez J."/>
            <person name="Henrissat B."/>
            <person name="Kuo A."/>
            <person name="Liang C."/>
            <person name="Lipzen A."/>
            <person name="Lutzoni F."/>
            <person name="Magnuson J."/>
            <person name="Mondo S."/>
            <person name="Nolan M."/>
            <person name="Ohm R."/>
            <person name="Pangilinan J."/>
            <person name="Park H.-J."/>
            <person name="Ramirez L."/>
            <person name="Alfaro M."/>
            <person name="Sun H."/>
            <person name="Tritt A."/>
            <person name="Yoshinaga Y."/>
            <person name="Zwiers L.-H."/>
            <person name="Turgeon B."/>
            <person name="Goodwin S."/>
            <person name="Spatafora J."/>
            <person name="Crous P."/>
            <person name="Grigoriev I."/>
        </authorList>
    </citation>
    <scope>NUCLEOTIDE SEQUENCE</scope>
    <source>
        <strain evidence="5">CBS 101060</strain>
    </source>
</reference>
<feature type="region of interest" description="Disordered" evidence="3">
    <location>
        <begin position="807"/>
        <end position="827"/>
    </location>
</feature>